<dbReference type="InterPro" id="IPR048324">
    <property type="entry name" value="ZSWIM1-3_RNaseH-like"/>
</dbReference>
<dbReference type="RefSeq" id="XP_034249608.1">
    <property type="nucleotide sequence ID" value="XM_034393717.1"/>
</dbReference>
<dbReference type="PROSITE" id="PS50966">
    <property type="entry name" value="ZF_SWIM"/>
    <property type="match status" value="2"/>
</dbReference>
<evidence type="ECO:0000256" key="1">
    <source>
        <dbReference type="PROSITE-ProRule" id="PRU00325"/>
    </source>
</evidence>
<dbReference type="OrthoDB" id="124789at2759"/>
<keyword evidence="3" id="KW-1133">Transmembrane helix</keyword>
<feature type="domain" description="SWIM-type" evidence="4">
    <location>
        <begin position="511"/>
        <end position="545"/>
    </location>
</feature>
<dbReference type="InterPro" id="IPR049217">
    <property type="entry name" value="DUF5575_N"/>
</dbReference>
<dbReference type="GeneID" id="117650351"/>
<feature type="compositionally biased region" description="Polar residues" evidence="2">
    <location>
        <begin position="892"/>
        <end position="910"/>
    </location>
</feature>
<gene>
    <name evidence="6" type="primary">LOC117650351</name>
</gene>
<feature type="region of interest" description="Disordered" evidence="2">
    <location>
        <begin position="881"/>
        <end position="934"/>
    </location>
</feature>
<keyword evidence="3" id="KW-0812">Transmembrane</keyword>
<feature type="compositionally biased region" description="Basic and acidic residues" evidence="2">
    <location>
        <begin position="679"/>
        <end position="690"/>
    </location>
</feature>
<keyword evidence="1" id="KW-0863">Zinc-finger</keyword>
<name>A0A6P8ZW59_THRPL</name>
<feature type="region of interest" description="Disordered" evidence="2">
    <location>
        <begin position="794"/>
        <end position="854"/>
    </location>
</feature>
<evidence type="ECO:0000256" key="2">
    <source>
        <dbReference type="SAM" id="MobiDB-lite"/>
    </source>
</evidence>
<dbReference type="PANTHER" id="PTHR31569">
    <property type="entry name" value="SWIM-TYPE DOMAIN-CONTAINING PROTEIN"/>
    <property type="match status" value="1"/>
</dbReference>
<feature type="compositionally biased region" description="Acidic residues" evidence="2">
    <location>
        <begin position="694"/>
        <end position="725"/>
    </location>
</feature>
<reference evidence="6" key="1">
    <citation type="submission" date="2025-08" db="UniProtKB">
        <authorList>
            <consortium name="RefSeq"/>
        </authorList>
    </citation>
    <scope>IDENTIFICATION</scope>
    <source>
        <tissue evidence="6">Total insect</tissue>
    </source>
</reference>
<evidence type="ECO:0000256" key="3">
    <source>
        <dbReference type="SAM" id="Phobius"/>
    </source>
</evidence>
<sequence length="1134" mass="128761">MEVISDGEDDAVDEVQPSQSPIKRGDSYDSWEQFEEALKNLSQSSHAVFVVKNSKLVSTVNMGLKKKKYDERLKYKSALIACKNYGTYVTKSTGQRPNQQTFKMDCKAHIEVKADLDRQKIVVTSVSLEHNHITEKEITAFYPEVRGLNKFELDDAKKLIKLRVKPSILLQQIHEETGKHLVGQDLVNARHAFKQQEREGRTEVEDLLHYLKVLEDQGDFITVGTDDEGEIQFIFIMHKGSKETFNKFPEVVIADSTYNTNKNKMPLLLINVMNGLGGSECIAYAFIINETKETYSEIFKLLGNAVGDDIKRTKTIVVDHDMSEISSLKEAFPHIDVQLCSFHVPNSFKRNTLKEKNKESVREVLQKMVYCKNDEEYNELYKELKCVASSKFMTNYFDKYYHHCANAWTRKSKHHSPNFGNDTTNRNESMNQKIKVIVDRSFELKETIVQIRAFLRNKQNTMAYRRYLMCAKKSYVVNCNDPDVQNILDICTQFASKYIRLELEQAKKAAVKIIYDTTETSCNCYFAKSLLLPCRHIMRIRASSGLSRFDEKLVHQRWLKSYNTVTTGTVNPENENGKMLVVSMPPKLKPKGKADKFKSGMKLGGELAELLSVSGTEQYERRVAFLKEIISSWKNGQELAVYRLGAPLGEEEDTTTETAQEENLETSDIDQANNLGKTVQEDNINKDNTRAENISEDNTNEDNSQEETEDNTNEDNTLEGNISEDDPMKKIASPTVIKLPQTFKITGKPKDCDRTVFGQATRKWTLPSVKSKGRPKTAMANRLTAIGNKRKIPIRRQAIDSESDEDGNLLKIPKPKKGKLQEIPKPKNGNLLKIPKPKKGKYSTSGHDSDSESDVDVKPMIWKKYDGGTIDLVSESESEESFLATKQHKAQSTKQQNEKVSPATQETLNVDTVPLHDMPSSADTPEKDPGMEAQRSMSPLNLSHLLDDENDDIFLGVPTEDNKDNPMCRCRPQLRSVRRISGPKARQPGRHYYVCQKQVNKCDFWRLAASPKKAATKPFAAADFFRAKKAQKISDGDITFNTVDGSYNVCSQTTPNKVYKVTATSCGCPDKQKRKVFECKHIIKIKSLMEGLLSMFFCLPGFAVHWTAERVHFLLVSLEVVGFFFISFIYGVCL</sequence>
<feature type="domain" description="SWIM-type" evidence="4">
    <location>
        <begin position="1047"/>
        <end position="1090"/>
    </location>
</feature>
<evidence type="ECO:0000259" key="4">
    <source>
        <dbReference type="PROSITE" id="PS50966"/>
    </source>
</evidence>
<proteinExistence type="predicted"/>
<dbReference type="InterPro" id="IPR007527">
    <property type="entry name" value="Znf_SWIM"/>
</dbReference>
<feature type="compositionally biased region" description="Acidic residues" evidence="2">
    <location>
        <begin position="649"/>
        <end position="668"/>
    </location>
</feature>
<dbReference type="PANTHER" id="PTHR31569:SF4">
    <property type="entry name" value="SWIM-TYPE DOMAIN-CONTAINING PROTEIN"/>
    <property type="match status" value="1"/>
</dbReference>
<protein>
    <submittedName>
        <fullName evidence="6">Uncharacterized protein LOC117650351 isoform X1</fullName>
    </submittedName>
</protein>
<feature type="transmembrane region" description="Helical" evidence="3">
    <location>
        <begin position="1113"/>
        <end position="1132"/>
    </location>
</feature>
<dbReference type="Proteomes" id="UP000515158">
    <property type="component" value="Unplaced"/>
</dbReference>
<dbReference type="Pfam" id="PF21056">
    <property type="entry name" value="ZSWIM1-3_RNaseH-like"/>
    <property type="match status" value="1"/>
</dbReference>
<keyword evidence="1" id="KW-0479">Metal-binding</keyword>
<keyword evidence="3" id="KW-0472">Membrane</keyword>
<dbReference type="Pfam" id="PF20783">
    <property type="entry name" value="DUF5575_N"/>
    <property type="match status" value="1"/>
</dbReference>
<dbReference type="InterPro" id="IPR052579">
    <property type="entry name" value="Zinc_finger_SWIM"/>
</dbReference>
<dbReference type="AlphaFoldDB" id="A0A6P8ZW59"/>
<dbReference type="KEGG" id="tpal:117650351"/>
<accession>A0A6P8ZW59</accession>
<evidence type="ECO:0000313" key="5">
    <source>
        <dbReference type="Proteomes" id="UP000515158"/>
    </source>
</evidence>
<keyword evidence="1" id="KW-0862">Zinc</keyword>
<feature type="region of interest" description="Disordered" evidence="2">
    <location>
        <begin position="1"/>
        <end position="26"/>
    </location>
</feature>
<dbReference type="InParanoid" id="A0A6P8ZW59"/>
<feature type="region of interest" description="Disordered" evidence="2">
    <location>
        <begin position="648"/>
        <end position="727"/>
    </location>
</feature>
<feature type="compositionally biased region" description="Acidic residues" evidence="2">
    <location>
        <begin position="1"/>
        <end position="13"/>
    </location>
</feature>
<keyword evidence="5" id="KW-1185">Reference proteome</keyword>
<dbReference type="GO" id="GO:0008270">
    <property type="term" value="F:zinc ion binding"/>
    <property type="evidence" value="ECO:0007669"/>
    <property type="project" value="UniProtKB-KW"/>
</dbReference>
<organism evidence="6">
    <name type="scientific">Thrips palmi</name>
    <name type="common">Melon thrips</name>
    <dbReference type="NCBI Taxonomy" id="161013"/>
    <lineage>
        <taxon>Eukaryota</taxon>
        <taxon>Metazoa</taxon>
        <taxon>Ecdysozoa</taxon>
        <taxon>Arthropoda</taxon>
        <taxon>Hexapoda</taxon>
        <taxon>Insecta</taxon>
        <taxon>Pterygota</taxon>
        <taxon>Neoptera</taxon>
        <taxon>Paraneoptera</taxon>
        <taxon>Thysanoptera</taxon>
        <taxon>Terebrantia</taxon>
        <taxon>Thripoidea</taxon>
        <taxon>Thripidae</taxon>
        <taxon>Thrips</taxon>
    </lineage>
</organism>
<evidence type="ECO:0000313" key="6">
    <source>
        <dbReference type="RefSeq" id="XP_034249608.1"/>
    </source>
</evidence>